<dbReference type="InterPro" id="IPR045249">
    <property type="entry name" value="HARBI1-like"/>
</dbReference>
<dbReference type="Pfam" id="PF13359">
    <property type="entry name" value="DDE_Tnp_4"/>
    <property type="match status" value="1"/>
</dbReference>
<evidence type="ECO:0000256" key="2">
    <source>
        <dbReference type="ARBA" id="ARBA00004123"/>
    </source>
</evidence>
<evidence type="ECO:0000259" key="8">
    <source>
        <dbReference type="Pfam" id="PF13359"/>
    </source>
</evidence>
<name>A0AA88L9B8_ARTSF</name>
<keyword evidence="6" id="KW-0378">Hydrolase</keyword>
<evidence type="ECO:0000256" key="4">
    <source>
        <dbReference type="ARBA" id="ARBA00022722"/>
    </source>
</evidence>
<evidence type="ECO:0000256" key="5">
    <source>
        <dbReference type="ARBA" id="ARBA00022723"/>
    </source>
</evidence>
<dbReference type="GO" id="GO:0004518">
    <property type="term" value="F:nuclease activity"/>
    <property type="evidence" value="ECO:0007669"/>
    <property type="project" value="UniProtKB-KW"/>
</dbReference>
<accession>A0AA88L9B8</accession>
<sequence length="154" mass="17528">MPIPTRVDSKHIADRFELLWNFPICIGALDGKHITIEKFSNTGSENFNYKHFHSTVLMTCCDADGLFTMVEPGFAGRNSDGGIYKACAMSYWVTHEGLDIPPPSFLRNDGINSAFPYYFAADEAFPLSRNLLKPYSNKNLDNIKMAFNYRLSRW</sequence>
<evidence type="ECO:0000256" key="7">
    <source>
        <dbReference type="ARBA" id="ARBA00023242"/>
    </source>
</evidence>
<evidence type="ECO:0000256" key="1">
    <source>
        <dbReference type="ARBA" id="ARBA00001968"/>
    </source>
</evidence>
<comment type="caution">
    <text evidence="9">The sequence shown here is derived from an EMBL/GenBank/DDBJ whole genome shotgun (WGS) entry which is preliminary data.</text>
</comment>
<evidence type="ECO:0000256" key="6">
    <source>
        <dbReference type="ARBA" id="ARBA00022801"/>
    </source>
</evidence>
<reference evidence="9" key="1">
    <citation type="submission" date="2023-07" db="EMBL/GenBank/DDBJ databases">
        <title>Chromosome-level genome assembly of Artemia franciscana.</title>
        <authorList>
            <person name="Jo E."/>
        </authorList>
    </citation>
    <scope>NUCLEOTIDE SEQUENCE</scope>
    <source>
        <tissue evidence="9">Whole body</tissue>
    </source>
</reference>
<dbReference type="EMBL" id="JAVRJZ010000010">
    <property type="protein sequence ID" value="KAK2717644.1"/>
    <property type="molecule type" value="Genomic_DNA"/>
</dbReference>
<proteinExistence type="inferred from homology"/>
<keyword evidence="7" id="KW-0539">Nucleus</keyword>
<keyword evidence="5" id="KW-0479">Metal-binding</keyword>
<evidence type="ECO:0000313" key="9">
    <source>
        <dbReference type="EMBL" id="KAK2717644.1"/>
    </source>
</evidence>
<keyword evidence="10" id="KW-1185">Reference proteome</keyword>
<protein>
    <recommendedName>
        <fullName evidence="8">DDE Tnp4 domain-containing protein</fullName>
    </recommendedName>
</protein>
<dbReference type="AlphaFoldDB" id="A0AA88L9B8"/>
<feature type="domain" description="DDE Tnp4" evidence="8">
    <location>
        <begin position="29"/>
        <end position="153"/>
    </location>
</feature>
<evidence type="ECO:0000256" key="3">
    <source>
        <dbReference type="ARBA" id="ARBA00006958"/>
    </source>
</evidence>
<dbReference type="InterPro" id="IPR027806">
    <property type="entry name" value="HARBI1_dom"/>
</dbReference>
<organism evidence="9 10">
    <name type="scientific">Artemia franciscana</name>
    <name type="common">Brine shrimp</name>
    <name type="synonym">Artemia sanfranciscana</name>
    <dbReference type="NCBI Taxonomy" id="6661"/>
    <lineage>
        <taxon>Eukaryota</taxon>
        <taxon>Metazoa</taxon>
        <taxon>Ecdysozoa</taxon>
        <taxon>Arthropoda</taxon>
        <taxon>Crustacea</taxon>
        <taxon>Branchiopoda</taxon>
        <taxon>Anostraca</taxon>
        <taxon>Artemiidae</taxon>
        <taxon>Artemia</taxon>
    </lineage>
</organism>
<gene>
    <name evidence="9" type="ORF">QYM36_006423</name>
</gene>
<comment type="similarity">
    <text evidence="3">Belongs to the HARBI1 family.</text>
</comment>
<dbReference type="PANTHER" id="PTHR22930:SF269">
    <property type="entry name" value="NUCLEASE HARBI1-LIKE PROTEIN"/>
    <property type="match status" value="1"/>
</dbReference>
<dbReference type="GO" id="GO:0016787">
    <property type="term" value="F:hydrolase activity"/>
    <property type="evidence" value="ECO:0007669"/>
    <property type="project" value="UniProtKB-KW"/>
</dbReference>
<comment type="cofactor">
    <cofactor evidence="1">
        <name>a divalent metal cation</name>
        <dbReference type="ChEBI" id="CHEBI:60240"/>
    </cofactor>
</comment>
<dbReference type="GO" id="GO:0046872">
    <property type="term" value="F:metal ion binding"/>
    <property type="evidence" value="ECO:0007669"/>
    <property type="project" value="UniProtKB-KW"/>
</dbReference>
<keyword evidence="4" id="KW-0540">Nuclease</keyword>
<dbReference type="Proteomes" id="UP001187531">
    <property type="component" value="Unassembled WGS sequence"/>
</dbReference>
<evidence type="ECO:0000313" key="10">
    <source>
        <dbReference type="Proteomes" id="UP001187531"/>
    </source>
</evidence>
<comment type="subcellular location">
    <subcellularLocation>
        <location evidence="2">Nucleus</location>
    </subcellularLocation>
</comment>
<dbReference type="GO" id="GO:0005634">
    <property type="term" value="C:nucleus"/>
    <property type="evidence" value="ECO:0007669"/>
    <property type="project" value="UniProtKB-SubCell"/>
</dbReference>
<dbReference type="PANTHER" id="PTHR22930">
    <property type="match status" value="1"/>
</dbReference>